<dbReference type="InterPro" id="IPR013612">
    <property type="entry name" value="AA_permease_N"/>
</dbReference>
<organism evidence="5 6">
    <name type="scientific">Euphydryas editha</name>
    <name type="common">Edith's checkerspot</name>
    <dbReference type="NCBI Taxonomy" id="104508"/>
    <lineage>
        <taxon>Eukaryota</taxon>
        <taxon>Metazoa</taxon>
        <taxon>Ecdysozoa</taxon>
        <taxon>Arthropoda</taxon>
        <taxon>Hexapoda</taxon>
        <taxon>Insecta</taxon>
        <taxon>Pterygota</taxon>
        <taxon>Neoptera</taxon>
        <taxon>Endopterygota</taxon>
        <taxon>Lepidoptera</taxon>
        <taxon>Glossata</taxon>
        <taxon>Ditrysia</taxon>
        <taxon>Papilionoidea</taxon>
        <taxon>Nymphalidae</taxon>
        <taxon>Nymphalinae</taxon>
        <taxon>Euphydryas</taxon>
    </lineage>
</organism>
<comment type="subcellular location">
    <subcellularLocation>
        <location evidence="1">Cell membrane</location>
        <topology evidence="1">Multi-pass membrane protein</topology>
    </subcellularLocation>
</comment>
<dbReference type="EMBL" id="CAKOGL010000006">
    <property type="protein sequence ID" value="CAH2087689.1"/>
    <property type="molecule type" value="Genomic_DNA"/>
</dbReference>
<accession>A0AAU9TLV6</accession>
<evidence type="ECO:0000256" key="1">
    <source>
        <dbReference type="ARBA" id="ARBA00004651"/>
    </source>
</evidence>
<keyword evidence="2" id="KW-0813">Transport</keyword>
<protein>
    <recommendedName>
        <fullName evidence="4">Amino acid permease N-terminal domain-containing protein</fullName>
    </recommendedName>
</protein>
<evidence type="ECO:0000256" key="2">
    <source>
        <dbReference type="ARBA" id="ARBA00022448"/>
    </source>
</evidence>
<sequence>MEDKQDEATESDGSGMESDDPLTANDTKYGKSFRHFTREALPRLDNYRNVLSLHAAPRPTLDELHNASLSRKVSLNLFSCNP</sequence>
<dbReference type="Proteomes" id="UP001153954">
    <property type="component" value="Unassembled WGS sequence"/>
</dbReference>
<dbReference type="Pfam" id="PF08403">
    <property type="entry name" value="AA_permease_N"/>
    <property type="match status" value="1"/>
</dbReference>
<feature type="domain" description="Amino acid permease N-terminal" evidence="4">
    <location>
        <begin position="23"/>
        <end position="67"/>
    </location>
</feature>
<comment type="caution">
    <text evidence="5">The sequence shown here is derived from an EMBL/GenBank/DDBJ whole genome shotgun (WGS) entry which is preliminary data.</text>
</comment>
<dbReference type="GO" id="GO:0005886">
    <property type="term" value="C:plasma membrane"/>
    <property type="evidence" value="ECO:0007669"/>
    <property type="project" value="UniProtKB-SubCell"/>
</dbReference>
<name>A0AAU9TLV6_EUPED</name>
<evidence type="ECO:0000313" key="6">
    <source>
        <dbReference type="Proteomes" id="UP001153954"/>
    </source>
</evidence>
<gene>
    <name evidence="5" type="ORF">EEDITHA_LOCUS3925</name>
</gene>
<keyword evidence="6" id="KW-1185">Reference proteome</keyword>
<dbReference type="AlphaFoldDB" id="A0AAU9TLV6"/>
<evidence type="ECO:0000313" key="5">
    <source>
        <dbReference type="EMBL" id="CAH2087689.1"/>
    </source>
</evidence>
<reference evidence="5" key="1">
    <citation type="submission" date="2022-03" db="EMBL/GenBank/DDBJ databases">
        <authorList>
            <person name="Tunstrom K."/>
        </authorList>
    </citation>
    <scope>NUCLEOTIDE SEQUENCE</scope>
</reference>
<proteinExistence type="predicted"/>
<evidence type="ECO:0000256" key="3">
    <source>
        <dbReference type="SAM" id="MobiDB-lite"/>
    </source>
</evidence>
<evidence type="ECO:0000259" key="4">
    <source>
        <dbReference type="Pfam" id="PF08403"/>
    </source>
</evidence>
<feature type="region of interest" description="Disordered" evidence="3">
    <location>
        <begin position="1"/>
        <end position="29"/>
    </location>
</feature>